<feature type="compositionally biased region" description="Polar residues" evidence="10">
    <location>
        <begin position="1"/>
        <end position="12"/>
    </location>
</feature>
<comment type="caution">
    <text evidence="11">The sequence shown here is derived from an EMBL/GenBank/DDBJ whole genome shotgun (WGS) entry which is preliminary data.</text>
</comment>
<keyword evidence="6" id="KW-1133">Transmembrane helix</keyword>
<feature type="compositionally biased region" description="Basic and acidic residues" evidence="10">
    <location>
        <begin position="18"/>
        <end position="32"/>
    </location>
</feature>
<comment type="subcellular location">
    <subcellularLocation>
        <location evidence="1">Cell membrane</location>
        <topology evidence="1">Multi-pass membrane protein</topology>
    </subcellularLocation>
</comment>
<accession>A0A401GIS1</accession>
<keyword evidence="9" id="KW-0407">Ion channel</keyword>
<evidence type="ECO:0000256" key="1">
    <source>
        <dbReference type="ARBA" id="ARBA00004651"/>
    </source>
</evidence>
<name>A0A401GIS1_9APHY</name>
<reference evidence="11 12" key="1">
    <citation type="journal article" date="2018" name="Sci. Rep.">
        <title>Genome sequence of the cauliflower mushroom Sparassis crispa (Hanabiratake) and its association with beneficial usage.</title>
        <authorList>
            <person name="Kiyama R."/>
            <person name="Furutani Y."/>
            <person name="Kawaguchi K."/>
            <person name="Nakanishi T."/>
        </authorList>
    </citation>
    <scope>NUCLEOTIDE SEQUENCE [LARGE SCALE GENOMIC DNA]</scope>
</reference>
<evidence type="ECO:0000313" key="12">
    <source>
        <dbReference type="Proteomes" id="UP000287166"/>
    </source>
</evidence>
<dbReference type="PANTHER" id="PTHR46480">
    <property type="entry name" value="F20B24.22"/>
    <property type="match status" value="1"/>
</dbReference>
<dbReference type="STRING" id="139825.A0A401GIS1"/>
<evidence type="ECO:0000313" key="11">
    <source>
        <dbReference type="EMBL" id="GBE82023.1"/>
    </source>
</evidence>
<evidence type="ECO:0000256" key="8">
    <source>
        <dbReference type="ARBA" id="ARBA00023136"/>
    </source>
</evidence>
<dbReference type="Proteomes" id="UP000287166">
    <property type="component" value="Unassembled WGS sequence"/>
</dbReference>
<keyword evidence="4" id="KW-0812">Transmembrane</keyword>
<sequence>MSEQQPLLSSQDDSYDAETNHVSEESMKRKSWSESTAETLESPTLHKTIIALVLIDSGCVLADLGYAFLSETCTPSEEGPIWLTVLARISLVITTFFLLEIPITLWASGLRFFDPLGRVPHATLHLFDAIVIVTTLPLRSSSAAVRES</sequence>
<dbReference type="RefSeq" id="XP_027612936.1">
    <property type="nucleotide sequence ID" value="XM_027757135.1"/>
</dbReference>
<evidence type="ECO:0000256" key="10">
    <source>
        <dbReference type="SAM" id="MobiDB-lite"/>
    </source>
</evidence>
<dbReference type="InterPro" id="IPR031846">
    <property type="entry name" value="Hvcn1"/>
</dbReference>
<evidence type="ECO:0000256" key="9">
    <source>
        <dbReference type="ARBA" id="ARBA00023303"/>
    </source>
</evidence>
<keyword evidence="2" id="KW-0813">Transport</keyword>
<evidence type="ECO:0000256" key="3">
    <source>
        <dbReference type="ARBA" id="ARBA00022475"/>
    </source>
</evidence>
<dbReference type="GeneID" id="38778940"/>
<dbReference type="PANTHER" id="PTHR46480:SF1">
    <property type="entry name" value="VOLTAGE-GATED HYDROGEN CHANNEL 1"/>
    <property type="match status" value="1"/>
</dbReference>
<dbReference type="GO" id="GO:0030171">
    <property type="term" value="F:voltage-gated proton channel activity"/>
    <property type="evidence" value="ECO:0007669"/>
    <property type="project" value="InterPro"/>
</dbReference>
<evidence type="ECO:0000256" key="6">
    <source>
        <dbReference type="ARBA" id="ARBA00022989"/>
    </source>
</evidence>
<keyword evidence="12" id="KW-1185">Reference proteome</keyword>
<evidence type="ECO:0000256" key="7">
    <source>
        <dbReference type="ARBA" id="ARBA00023065"/>
    </source>
</evidence>
<keyword evidence="3" id="KW-1003">Cell membrane</keyword>
<dbReference type="InParanoid" id="A0A401GIS1"/>
<keyword evidence="7" id="KW-0406">Ion transport</keyword>
<dbReference type="GO" id="GO:0005886">
    <property type="term" value="C:plasma membrane"/>
    <property type="evidence" value="ECO:0007669"/>
    <property type="project" value="UniProtKB-SubCell"/>
</dbReference>
<dbReference type="Gene3D" id="1.20.120.350">
    <property type="entry name" value="Voltage-gated potassium channels. Chain C"/>
    <property type="match status" value="1"/>
</dbReference>
<keyword evidence="8" id="KW-0472">Membrane</keyword>
<dbReference type="EMBL" id="BFAD01000004">
    <property type="protein sequence ID" value="GBE82023.1"/>
    <property type="molecule type" value="Genomic_DNA"/>
</dbReference>
<evidence type="ECO:0000256" key="5">
    <source>
        <dbReference type="ARBA" id="ARBA00022882"/>
    </source>
</evidence>
<dbReference type="InterPro" id="IPR027359">
    <property type="entry name" value="Volt_channel_dom_sf"/>
</dbReference>
<keyword evidence="5" id="KW-0851">Voltage-gated channel</keyword>
<gene>
    <name evidence="11" type="ORF">SCP_0403990</name>
</gene>
<evidence type="ECO:0000256" key="4">
    <source>
        <dbReference type="ARBA" id="ARBA00022692"/>
    </source>
</evidence>
<dbReference type="GO" id="GO:0034702">
    <property type="term" value="C:monoatomic ion channel complex"/>
    <property type="evidence" value="ECO:0007669"/>
    <property type="project" value="UniProtKB-KW"/>
</dbReference>
<protein>
    <submittedName>
        <fullName evidence="11">Uncharacterized protein</fullName>
    </submittedName>
</protein>
<dbReference type="OrthoDB" id="427456at2759"/>
<feature type="region of interest" description="Disordered" evidence="10">
    <location>
        <begin position="1"/>
        <end position="35"/>
    </location>
</feature>
<dbReference type="AlphaFoldDB" id="A0A401GIS1"/>
<evidence type="ECO:0000256" key="2">
    <source>
        <dbReference type="ARBA" id="ARBA00022448"/>
    </source>
</evidence>
<organism evidence="11 12">
    <name type="scientific">Sparassis crispa</name>
    <dbReference type="NCBI Taxonomy" id="139825"/>
    <lineage>
        <taxon>Eukaryota</taxon>
        <taxon>Fungi</taxon>
        <taxon>Dikarya</taxon>
        <taxon>Basidiomycota</taxon>
        <taxon>Agaricomycotina</taxon>
        <taxon>Agaricomycetes</taxon>
        <taxon>Polyporales</taxon>
        <taxon>Sparassidaceae</taxon>
        <taxon>Sparassis</taxon>
    </lineage>
</organism>
<proteinExistence type="predicted"/>